<reference evidence="3" key="1">
    <citation type="submission" date="2023-03" db="EMBL/GenBank/DDBJ databases">
        <authorList>
            <person name="Julca I."/>
        </authorList>
    </citation>
    <scope>NUCLEOTIDE SEQUENCE</scope>
</reference>
<dbReference type="Gene3D" id="2.60.40.420">
    <property type="entry name" value="Cupredoxins - blue copper proteins"/>
    <property type="match status" value="1"/>
</dbReference>
<protein>
    <submittedName>
        <fullName evidence="3">OLC1v1015975C1</fullName>
    </submittedName>
</protein>
<evidence type="ECO:0000313" key="4">
    <source>
        <dbReference type="Proteomes" id="UP001161247"/>
    </source>
</evidence>
<name>A0AAV1E761_OLDCO</name>
<dbReference type="GO" id="GO:0009055">
    <property type="term" value="F:electron transfer activity"/>
    <property type="evidence" value="ECO:0007669"/>
    <property type="project" value="InterPro"/>
</dbReference>
<dbReference type="PROSITE" id="PS51485">
    <property type="entry name" value="PHYTOCYANIN"/>
    <property type="match status" value="1"/>
</dbReference>
<organism evidence="3 4">
    <name type="scientific">Oldenlandia corymbosa var. corymbosa</name>
    <dbReference type="NCBI Taxonomy" id="529605"/>
    <lineage>
        <taxon>Eukaryota</taxon>
        <taxon>Viridiplantae</taxon>
        <taxon>Streptophyta</taxon>
        <taxon>Embryophyta</taxon>
        <taxon>Tracheophyta</taxon>
        <taxon>Spermatophyta</taxon>
        <taxon>Magnoliopsida</taxon>
        <taxon>eudicotyledons</taxon>
        <taxon>Gunneridae</taxon>
        <taxon>Pentapetalae</taxon>
        <taxon>asterids</taxon>
        <taxon>lamiids</taxon>
        <taxon>Gentianales</taxon>
        <taxon>Rubiaceae</taxon>
        <taxon>Rubioideae</taxon>
        <taxon>Spermacoceae</taxon>
        <taxon>Hedyotis-Oldenlandia complex</taxon>
        <taxon>Oldenlandia</taxon>
    </lineage>
</organism>
<feature type="domain" description="Phytocyanin" evidence="2">
    <location>
        <begin position="28"/>
        <end position="124"/>
    </location>
</feature>
<evidence type="ECO:0000313" key="3">
    <source>
        <dbReference type="EMBL" id="CAI9115138.1"/>
    </source>
</evidence>
<evidence type="ECO:0000259" key="2">
    <source>
        <dbReference type="PROSITE" id="PS51485"/>
    </source>
</evidence>
<dbReference type="AlphaFoldDB" id="A0AAV1E761"/>
<gene>
    <name evidence="3" type="ORF">OLC1_LOCUS21714</name>
</gene>
<dbReference type="SUPFAM" id="SSF49503">
    <property type="entry name" value="Cupredoxins"/>
    <property type="match status" value="1"/>
</dbReference>
<keyword evidence="4" id="KW-1185">Reference proteome</keyword>
<feature type="chain" id="PRO_5043617551" evidence="1">
    <location>
        <begin position="28"/>
        <end position="124"/>
    </location>
</feature>
<dbReference type="InterPro" id="IPR003245">
    <property type="entry name" value="Phytocyanin_dom"/>
</dbReference>
<accession>A0AAV1E761</accession>
<dbReference type="Proteomes" id="UP001161247">
    <property type="component" value="Chromosome 8"/>
</dbReference>
<dbReference type="EMBL" id="OX459125">
    <property type="protein sequence ID" value="CAI9115138.1"/>
    <property type="molecule type" value="Genomic_DNA"/>
</dbReference>
<evidence type="ECO:0000256" key="1">
    <source>
        <dbReference type="SAM" id="SignalP"/>
    </source>
</evidence>
<feature type="signal peptide" evidence="1">
    <location>
        <begin position="1"/>
        <end position="27"/>
    </location>
</feature>
<dbReference type="Pfam" id="PF02298">
    <property type="entry name" value="Cu_bind_like"/>
    <property type="match status" value="1"/>
</dbReference>
<proteinExistence type="predicted"/>
<sequence length="124" mass="13940">MTKSVNTTKFLVCLFLLILGLSDPISATTYTVLWRNLDVNLTLYPVGKQFHVGDILEFKYTPFVSAVFVVDLIGYVDCDHSRGYLADSTYSGDTFVTLNQTGTWYFISFFEQCLTGLNLIIPVS</sequence>
<dbReference type="InterPro" id="IPR008972">
    <property type="entry name" value="Cupredoxin"/>
</dbReference>
<keyword evidence="1" id="KW-0732">Signal</keyword>